<organism evidence="11 12">
    <name type="scientific">Mya arenaria</name>
    <name type="common">Soft-shell clam</name>
    <dbReference type="NCBI Taxonomy" id="6604"/>
    <lineage>
        <taxon>Eukaryota</taxon>
        <taxon>Metazoa</taxon>
        <taxon>Spiralia</taxon>
        <taxon>Lophotrochozoa</taxon>
        <taxon>Mollusca</taxon>
        <taxon>Bivalvia</taxon>
        <taxon>Autobranchia</taxon>
        <taxon>Heteroconchia</taxon>
        <taxon>Euheterodonta</taxon>
        <taxon>Imparidentia</taxon>
        <taxon>Neoheterodontei</taxon>
        <taxon>Myida</taxon>
        <taxon>Myoidea</taxon>
        <taxon>Myidae</taxon>
        <taxon>Mya</taxon>
    </lineage>
</organism>
<feature type="binding site" evidence="7">
    <location>
        <position position="391"/>
    </location>
    <ligand>
        <name>ATP</name>
        <dbReference type="ChEBI" id="CHEBI:30616"/>
    </ligand>
</feature>
<gene>
    <name evidence="11" type="ORF">MAR_037350</name>
</gene>
<keyword evidence="5" id="KW-0418">Kinase</keyword>
<name>A0ABY7FWY7_MYAAR</name>
<dbReference type="PANTHER" id="PTHR45832:SF8">
    <property type="entry name" value="PROTEIN KINASE DOMAIN-CONTAINING PROTEIN"/>
    <property type="match status" value="1"/>
</dbReference>
<dbReference type="PROSITE" id="PS50011">
    <property type="entry name" value="PROTEIN_KINASE_DOM"/>
    <property type="match status" value="1"/>
</dbReference>
<dbReference type="Gene3D" id="3.30.200.20">
    <property type="entry name" value="Phosphorylase Kinase, domain 1"/>
    <property type="match status" value="1"/>
</dbReference>
<feature type="region of interest" description="Disordered" evidence="8">
    <location>
        <begin position="107"/>
        <end position="233"/>
    </location>
</feature>
<feature type="compositionally biased region" description="Basic and acidic residues" evidence="8">
    <location>
        <begin position="154"/>
        <end position="233"/>
    </location>
</feature>
<evidence type="ECO:0000313" key="12">
    <source>
        <dbReference type="Proteomes" id="UP001164746"/>
    </source>
</evidence>
<dbReference type="InterPro" id="IPR000095">
    <property type="entry name" value="CRIB_dom"/>
</dbReference>
<dbReference type="Gene3D" id="3.90.810.10">
    <property type="entry name" value="CRIB domain"/>
    <property type="match status" value="1"/>
</dbReference>
<dbReference type="SUPFAM" id="SSF56112">
    <property type="entry name" value="Protein kinase-like (PK-like)"/>
    <property type="match status" value="1"/>
</dbReference>
<feature type="compositionally biased region" description="Polar residues" evidence="8">
    <location>
        <begin position="273"/>
        <end position="288"/>
    </location>
</feature>
<dbReference type="PANTHER" id="PTHR45832">
    <property type="entry name" value="SERINE/THREONINE-PROTEIN KINASE SAMKA-RELATED-RELATED"/>
    <property type="match status" value="1"/>
</dbReference>
<feature type="compositionally biased region" description="Pro residues" evidence="8">
    <location>
        <begin position="316"/>
        <end position="329"/>
    </location>
</feature>
<dbReference type="EMBL" id="CP111024">
    <property type="protein sequence ID" value="WAR23681.1"/>
    <property type="molecule type" value="Genomic_DNA"/>
</dbReference>
<accession>A0ABY7FWY7</accession>
<keyword evidence="4 7" id="KW-0547">Nucleotide-binding</keyword>
<keyword evidence="6 7" id="KW-0067">ATP-binding</keyword>
<feature type="compositionally biased region" description="Polar residues" evidence="8">
    <location>
        <begin position="107"/>
        <end position="116"/>
    </location>
</feature>
<sequence length="599" mass="67958">MEQKSERPIEKLIPAFAHSGFGFRQISGPSNFEHRVHTGFDHSQGQYVGLPSQWQGIVNPQEASRRRPMVDPSSITPIEIQPLKTIIRGNAQGQMNGSSVAISVARSNSLRNTSPPSRRRYQPDQNHPPLQEDGPMGHPGNNHPQYPGPPPYNRENRDPREMHPQDQFSKHDNRDPRNNNMHQDRNNQLRDNRYPNDRYDQRGDYPDNGRLQPPRDDYRGGSHPNSRDQSFEDRRSEITHYEGISMICHPHVTIKCPLGVVAPTIPRCLNMQNTGNQHGYPPQQQQHSPSDRLAAQQVPPGGQQAPSLTPRGMGPQTPPKSPQQKPTPTPQGAFPEQQRLSHEQFRAALQMVVSQGDPREHLDNFIKIGEGSTGIVCIASQRNGSQVAVKKMDLRRQQRRELLFNEVVIMRDYHHPHIVDMYDSFLVGDELWVVMELDETQIATVCKACLKALAFLHSNGVIHRDIKSDSILLQHDGKVKLSDFGFCAQVSQDLPKRKSLVGTPYWMAPEVISRLPYGPEVDIWSLGIMVIEMIDGEPPFFNEPPLQAMRRIRDMPPPKIKNAHKRATAFELLQHPFLQNADKPSCLVSLMRNFRNSPC</sequence>
<keyword evidence="12" id="KW-1185">Reference proteome</keyword>
<evidence type="ECO:0000256" key="6">
    <source>
        <dbReference type="ARBA" id="ARBA00022840"/>
    </source>
</evidence>
<evidence type="ECO:0000256" key="8">
    <source>
        <dbReference type="SAM" id="MobiDB-lite"/>
    </source>
</evidence>
<dbReference type="PROSITE" id="PS00107">
    <property type="entry name" value="PROTEIN_KINASE_ATP"/>
    <property type="match status" value="1"/>
</dbReference>
<evidence type="ECO:0000256" key="2">
    <source>
        <dbReference type="ARBA" id="ARBA00022527"/>
    </source>
</evidence>
<evidence type="ECO:0000256" key="7">
    <source>
        <dbReference type="PROSITE-ProRule" id="PRU10141"/>
    </source>
</evidence>
<feature type="domain" description="CRIB" evidence="10">
    <location>
        <begin position="26"/>
        <end position="39"/>
    </location>
</feature>
<dbReference type="InterPro" id="IPR051931">
    <property type="entry name" value="PAK3-like"/>
</dbReference>
<dbReference type="EC" id="2.7.11.1" evidence="1"/>
<evidence type="ECO:0000256" key="4">
    <source>
        <dbReference type="ARBA" id="ARBA00022741"/>
    </source>
</evidence>
<protein>
    <recommendedName>
        <fullName evidence="1">non-specific serine/threonine protein kinase</fullName>
        <ecNumber evidence="1">2.7.11.1</ecNumber>
    </recommendedName>
</protein>
<dbReference type="InterPro" id="IPR036936">
    <property type="entry name" value="CRIB_dom_sf"/>
</dbReference>
<reference evidence="11" key="1">
    <citation type="submission" date="2022-11" db="EMBL/GenBank/DDBJ databases">
        <title>Centuries of genome instability and evolution in soft-shell clam transmissible cancer (bioRxiv).</title>
        <authorList>
            <person name="Hart S.F.M."/>
            <person name="Yonemitsu M.A."/>
            <person name="Giersch R.M."/>
            <person name="Beal B.F."/>
            <person name="Arriagada G."/>
            <person name="Davis B.W."/>
            <person name="Ostrander E.A."/>
            <person name="Goff S.P."/>
            <person name="Metzger M.J."/>
        </authorList>
    </citation>
    <scope>NUCLEOTIDE SEQUENCE</scope>
    <source>
        <strain evidence="11">MELC-2E11</strain>
        <tissue evidence="11">Siphon/mantle</tissue>
    </source>
</reference>
<evidence type="ECO:0000313" key="11">
    <source>
        <dbReference type="EMBL" id="WAR23681.1"/>
    </source>
</evidence>
<dbReference type="InterPro" id="IPR000719">
    <property type="entry name" value="Prot_kinase_dom"/>
</dbReference>
<proteinExistence type="predicted"/>
<dbReference type="Gene3D" id="1.10.510.10">
    <property type="entry name" value="Transferase(Phosphotransferase) domain 1"/>
    <property type="match status" value="1"/>
</dbReference>
<dbReference type="InterPro" id="IPR017441">
    <property type="entry name" value="Protein_kinase_ATP_BS"/>
</dbReference>
<dbReference type="Proteomes" id="UP001164746">
    <property type="component" value="Chromosome 13"/>
</dbReference>
<evidence type="ECO:0000256" key="3">
    <source>
        <dbReference type="ARBA" id="ARBA00022679"/>
    </source>
</evidence>
<feature type="region of interest" description="Disordered" evidence="8">
    <location>
        <begin position="273"/>
        <end position="338"/>
    </location>
</feature>
<dbReference type="InterPro" id="IPR011009">
    <property type="entry name" value="Kinase-like_dom_sf"/>
</dbReference>
<dbReference type="CDD" id="cd01093">
    <property type="entry name" value="CRIB_PAK_like"/>
    <property type="match status" value="1"/>
</dbReference>
<feature type="compositionally biased region" description="Low complexity" evidence="8">
    <location>
        <begin position="294"/>
        <end position="306"/>
    </location>
</feature>
<dbReference type="Pfam" id="PF00069">
    <property type="entry name" value="Pkinase"/>
    <property type="match status" value="1"/>
</dbReference>
<keyword evidence="2" id="KW-0723">Serine/threonine-protein kinase</keyword>
<feature type="domain" description="Protein kinase" evidence="9">
    <location>
        <begin position="362"/>
        <end position="599"/>
    </location>
</feature>
<evidence type="ECO:0000259" key="9">
    <source>
        <dbReference type="PROSITE" id="PS50011"/>
    </source>
</evidence>
<keyword evidence="3" id="KW-0808">Transferase</keyword>
<dbReference type="SMART" id="SM00285">
    <property type="entry name" value="PBD"/>
    <property type="match status" value="1"/>
</dbReference>
<evidence type="ECO:0000259" key="10">
    <source>
        <dbReference type="PROSITE" id="PS50108"/>
    </source>
</evidence>
<dbReference type="PROSITE" id="PS50108">
    <property type="entry name" value="CRIB"/>
    <property type="match status" value="1"/>
</dbReference>
<evidence type="ECO:0000256" key="5">
    <source>
        <dbReference type="ARBA" id="ARBA00022777"/>
    </source>
</evidence>
<dbReference type="Pfam" id="PF00786">
    <property type="entry name" value="PBD"/>
    <property type="match status" value="1"/>
</dbReference>
<dbReference type="InterPro" id="IPR033923">
    <property type="entry name" value="PAK_BD"/>
</dbReference>
<evidence type="ECO:0000256" key="1">
    <source>
        <dbReference type="ARBA" id="ARBA00012513"/>
    </source>
</evidence>